<dbReference type="HOGENOM" id="CLU_3267931_0_0_9"/>
<dbReference type="PaxDb" id="411902-CLOBOL_03292"/>
<comment type="caution">
    <text evidence="2">The sequence shown here is derived from an EMBL/GenBank/DDBJ whole genome shotgun (WGS) entry which is preliminary data.</text>
</comment>
<accession>A8RSE3</accession>
<dbReference type="AlphaFoldDB" id="A8RSE3"/>
<evidence type="ECO:0000313" key="3">
    <source>
        <dbReference type="Proteomes" id="UP000005396"/>
    </source>
</evidence>
<reference evidence="2 3" key="2">
    <citation type="submission" date="2007-09" db="EMBL/GenBank/DDBJ databases">
        <title>Draft genome sequence of Clostridium bolteae (ATCC BAA-613).</title>
        <authorList>
            <person name="Sudarsanam P."/>
            <person name="Ley R."/>
            <person name="Guruge J."/>
            <person name="Turnbaugh P.J."/>
            <person name="Mahowald M."/>
            <person name="Liep D."/>
            <person name="Gordon J."/>
        </authorList>
    </citation>
    <scope>NUCLEOTIDE SEQUENCE [LARGE SCALE GENOMIC DNA]</scope>
    <source>
        <strain evidence="3">ATCC BAA-613 / DSM 15670 / CCUG 46953 / JCM 12243 / WAL 16351</strain>
    </source>
</reference>
<dbReference type="Proteomes" id="UP000005396">
    <property type="component" value="Unassembled WGS sequence"/>
</dbReference>
<gene>
    <name evidence="2" type="ORF">CLOBOL_03292</name>
</gene>
<feature type="region of interest" description="Disordered" evidence="1">
    <location>
        <begin position="1"/>
        <end position="20"/>
    </location>
</feature>
<proteinExistence type="predicted"/>
<protein>
    <submittedName>
        <fullName evidence="2">Uncharacterized protein</fullName>
    </submittedName>
</protein>
<sequence>MDEPLSGEKEGEESVHPPSKRDIAHKMDIINIRIFFNFVIN</sequence>
<dbReference type="EMBL" id="ABCC02000029">
    <property type="protein sequence ID" value="EDP16524.1"/>
    <property type="molecule type" value="Genomic_DNA"/>
</dbReference>
<evidence type="ECO:0000313" key="2">
    <source>
        <dbReference type="EMBL" id="EDP16524.1"/>
    </source>
</evidence>
<name>A8RSE3_ENTBW</name>
<reference evidence="2 3" key="1">
    <citation type="submission" date="2007-08" db="EMBL/GenBank/DDBJ databases">
        <authorList>
            <person name="Fulton L."/>
            <person name="Clifton S."/>
            <person name="Fulton B."/>
            <person name="Xu J."/>
            <person name="Minx P."/>
            <person name="Pepin K.H."/>
            <person name="Johnson M."/>
            <person name="Thiruvilangam P."/>
            <person name="Bhonagiri V."/>
            <person name="Nash W.E."/>
            <person name="Mardis E.R."/>
            <person name="Wilson R.K."/>
        </authorList>
    </citation>
    <scope>NUCLEOTIDE SEQUENCE [LARGE SCALE GENOMIC DNA]</scope>
    <source>
        <strain evidence="3">ATCC BAA-613 / DSM 15670 / CCUG 46953 / JCM 12243 / WAL 16351</strain>
    </source>
</reference>
<organism evidence="2 3">
    <name type="scientific">Enterocloster bolteae (strain ATCC BAA-613 / DSM 15670 / CCUG 46953 / JCM 12243 / WAL 16351)</name>
    <name type="common">Clostridium bolteae</name>
    <dbReference type="NCBI Taxonomy" id="411902"/>
    <lineage>
        <taxon>Bacteria</taxon>
        <taxon>Bacillati</taxon>
        <taxon>Bacillota</taxon>
        <taxon>Clostridia</taxon>
        <taxon>Lachnospirales</taxon>
        <taxon>Lachnospiraceae</taxon>
        <taxon>Enterocloster</taxon>
    </lineage>
</organism>
<evidence type="ECO:0000256" key="1">
    <source>
        <dbReference type="SAM" id="MobiDB-lite"/>
    </source>
</evidence>